<protein>
    <submittedName>
        <fullName evidence="1">YceD family protein</fullName>
    </submittedName>
</protein>
<proteinExistence type="predicted"/>
<sequence length="190" mass="20479">MSAVPALEPAPFSLTVNVRKLSKKGEHHTFEANEVQRAEIAARYDLVSIESFVATAHAVPWRKGGVQVEGNITVKFTQPCAITAEPMDQTLEEPFNATFVPEGSKLAKPRVNGEGEIIVDAEGDDPPELFSGDTLELADIWLEFFALGIDPFAAIEGAQLPSEVVPNPEADEEEAAENSPFAALAALKKH</sequence>
<dbReference type="InterPro" id="IPR003772">
    <property type="entry name" value="YceD"/>
</dbReference>
<keyword evidence="2" id="KW-1185">Reference proteome</keyword>
<dbReference type="EMBL" id="JBHTJV010000003">
    <property type="protein sequence ID" value="MFD0915602.1"/>
    <property type="molecule type" value="Genomic_DNA"/>
</dbReference>
<dbReference type="RefSeq" id="WP_377211453.1">
    <property type="nucleotide sequence ID" value="NZ_JBHTJV010000003.1"/>
</dbReference>
<comment type="caution">
    <text evidence="1">The sequence shown here is derived from an EMBL/GenBank/DDBJ whole genome shotgun (WGS) entry which is preliminary data.</text>
</comment>
<evidence type="ECO:0000313" key="2">
    <source>
        <dbReference type="Proteomes" id="UP001597101"/>
    </source>
</evidence>
<organism evidence="1 2">
    <name type="scientific">Pseudahrensia aquimaris</name>
    <dbReference type="NCBI Taxonomy" id="744461"/>
    <lineage>
        <taxon>Bacteria</taxon>
        <taxon>Pseudomonadati</taxon>
        <taxon>Pseudomonadota</taxon>
        <taxon>Alphaproteobacteria</taxon>
        <taxon>Hyphomicrobiales</taxon>
        <taxon>Ahrensiaceae</taxon>
        <taxon>Pseudahrensia</taxon>
    </lineage>
</organism>
<dbReference type="Pfam" id="PF02620">
    <property type="entry name" value="YceD"/>
    <property type="match status" value="1"/>
</dbReference>
<name>A0ABW3FAW9_9HYPH</name>
<accession>A0ABW3FAW9</accession>
<evidence type="ECO:0000313" key="1">
    <source>
        <dbReference type="EMBL" id="MFD0915602.1"/>
    </source>
</evidence>
<dbReference type="Proteomes" id="UP001597101">
    <property type="component" value="Unassembled WGS sequence"/>
</dbReference>
<reference evidence="2" key="1">
    <citation type="journal article" date="2019" name="Int. J. Syst. Evol. Microbiol.">
        <title>The Global Catalogue of Microorganisms (GCM) 10K type strain sequencing project: providing services to taxonomists for standard genome sequencing and annotation.</title>
        <authorList>
            <consortium name="The Broad Institute Genomics Platform"/>
            <consortium name="The Broad Institute Genome Sequencing Center for Infectious Disease"/>
            <person name="Wu L."/>
            <person name="Ma J."/>
        </authorList>
    </citation>
    <scope>NUCLEOTIDE SEQUENCE [LARGE SCALE GENOMIC DNA]</scope>
    <source>
        <strain evidence="2">CCUG 60023</strain>
    </source>
</reference>
<gene>
    <name evidence="1" type="ORF">ACFQ14_04220</name>
</gene>